<dbReference type="PROSITE" id="PS51123">
    <property type="entry name" value="OMPA_2"/>
    <property type="match status" value="1"/>
</dbReference>
<accession>A0A4S4NUM2</accession>
<dbReference type="PANTHER" id="PTHR30329:SF21">
    <property type="entry name" value="LIPOPROTEIN YIAD-RELATED"/>
    <property type="match status" value="1"/>
</dbReference>
<gene>
    <name evidence="8" type="ORF">E4021_10050</name>
</gene>
<dbReference type="PROSITE" id="PS50005">
    <property type="entry name" value="TPR"/>
    <property type="match status" value="1"/>
</dbReference>
<evidence type="ECO:0000256" key="4">
    <source>
        <dbReference type="PROSITE-ProRule" id="PRU00339"/>
    </source>
</evidence>
<dbReference type="SUPFAM" id="SSF103088">
    <property type="entry name" value="OmpA-like"/>
    <property type="match status" value="1"/>
</dbReference>
<dbReference type="GO" id="GO:0009279">
    <property type="term" value="C:cell outer membrane"/>
    <property type="evidence" value="ECO:0007669"/>
    <property type="project" value="UniProtKB-SubCell"/>
</dbReference>
<dbReference type="SMART" id="SM00028">
    <property type="entry name" value="TPR"/>
    <property type="match status" value="3"/>
</dbReference>
<feature type="domain" description="OmpA-like" evidence="7">
    <location>
        <begin position="550"/>
        <end position="655"/>
    </location>
</feature>
<dbReference type="InterPro" id="IPR006664">
    <property type="entry name" value="OMP_bac"/>
</dbReference>
<keyword evidence="3" id="KW-0998">Cell outer membrane</keyword>
<evidence type="ECO:0000256" key="6">
    <source>
        <dbReference type="SAM" id="SignalP"/>
    </source>
</evidence>
<dbReference type="EMBL" id="SRSF01000003">
    <property type="protein sequence ID" value="THH39940.1"/>
    <property type="molecule type" value="Genomic_DNA"/>
</dbReference>
<dbReference type="Gene3D" id="3.30.1330.60">
    <property type="entry name" value="OmpA-like domain"/>
    <property type="match status" value="1"/>
</dbReference>
<dbReference type="Gene3D" id="1.25.40.10">
    <property type="entry name" value="Tetratricopeptide repeat domain"/>
    <property type="match status" value="1"/>
</dbReference>
<dbReference type="InterPro" id="IPR036737">
    <property type="entry name" value="OmpA-like_sf"/>
</dbReference>
<evidence type="ECO:0000256" key="3">
    <source>
        <dbReference type="ARBA" id="ARBA00023237"/>
    </source>
</evidence>
<dbReference type="InterPro" id="IPR019734">
    <property type="entry name" value="TPR_rpt"/>
</dbReference>
<dbReference type="CDD" id="cd07185">
    <property type="entry name" value="OmpA_C-like"/>
    <property type="match status" value="1"/>
</dbReference>
<dbReference type="InterPro" id="IPR006665">
    <property type="entry name" value="OmpA-like"/>
</dbReference>
<dbReference type="Pfam" id="PF07676">
    <property type="entry name" value="PD40"/>
    <property type="match status" value="3"/>
</dbReference>
<sequence>MRTAHLMPILLLLFVNGGVFAQEAAARERAVAAFDQGVQQLLDGHPKRAEKSLRQAVSRDPAFLPARRLLGVACDLNDNYAEALEAYLEVIRLDSSFSRLLYYHVGDLYLRAGEPRRALDYFARFQQLQNSPPGTFGLNGEQEAGTEANILEATLGQRILAAQILSDSLNYVNATDLSRLGDEINTRFNDYFPFFTNDLTGVLFTRQGSDGDEDLIRGKRRRQDGDYSTERFGNFNTQQPEGMCSLVRDGETIFFTLCHEVESGGSCDIHSGVLIDGRIEQIVKLPDYLNSSTWDSQAAISCDGRQLLFASTRPGGIGGSDLYSSTRLDDGSWSEPVNLGAGVNTPEDEEAPFLSNDGETLYFSSMGHSGLGDQDIYFSRWDPRSERWAPAINLGPPINSPARELGFHLSAEGRTGYFASDRPGGKGGLDIYRFTLNEELTGREVTYVSGYVTDSLTGVPITEQEVLVTGGDVFRTNYAGRFFICAPPDRGLPLEVDHSNYLPYQHSFPIPSWDNRQPYRIDLRLAKPEIRAAVPAAEPPKPAAPEPAPAAQEVQLLFAFESYALEDDQREVLHRFLDHLDPDRVQMVTISGYTDETGTSEYNLTLSRRRAETVAALLRNRGIPEAKIQVEGKGELPGQRDRKMNRKVDIRIELR</sequence>
<evidence type="ECO:0000256" key="1">
    <source>
        <dbReference type="ARBA" id="ARBA00004442"/>
    </source>
</evidence>
<dbReference type="Gene3D" id="2.120.10.30">
    <property type="entry name" value="TolB, C-terminal domain"/>
    <property type="match status" value="1"/>
</dbReference>
<dbReference type="AlphaFoldDB" id="A0A4S4NUM2"/>
<evidence type="ECO:0000256" key="2">
    <source>
        <dbReference type="ARBA" id="ARBA00023136"/>
    </source>
</evidence>
<feature type="signal peptide" evidence="6">
    <location>
        <begin position="1"/>
        <end position="21"/>
    </location>
</feature>
<dbReference type="OrthoDB" id="9809364at2"/>
<reference evidence="8 9" key="1">
    <citation type="submission" date="2019-04" db="EMBL/GenBank/DDBJ databases">
        <title>Lewinella litorea sp. nov., isolated from a marine sand.</title>
        <authorList>
            <person name="Yoon J.-H."/>
        </authorList>
    </citation>
    <scope>NUCLEOTIDE SEQUENCE [LARGE SCALE GENOMIC DNA]</scope>
    <source>
        <strain evidence="8 9">HSMS-39</strain>
    </source>
</reference>
<comment type="subcellular location">
    <subcellularLocation>
        <location evidence="1">Cell outer membrane</location>
    </subcellularLocation>
</comment>
<evidence type="ECO:0000313" key="8">
    <source>
        <dbReference type="EMBL" id="THH39940.1"/>
    </source>
</evidence>
<dbReference type="SUPFAM" id="SSF48452">
    <property type="entry name" value="TPR-like"/>
    <property type="match status" value="1"/>
</dbReference>
<dbReference type="PANTHER" id="PTHR30329">
    <property type="entry name" value="STATOR ELEMENT OF FLAGELLAR MOTOR COMPLEX"/>
    <property type="match status" value="1"/>
</dbReference>
<evidence type="ECO:0000313" key="9">
    <source>
        <dbReference type="Proteomes" id="UP000308528"/>
    </source>
</evidence>
<organism evidence="8 9">
    <name type="scientific">Neolewinella litorea</name>
    <dbReference type="NCBI Taxonomy" id="2562452"/>
    <lineage>
        <taxon>Bacteria</taxon>
        <taxon>Pseudomonadati</taxon>
        <taxon>Bacteroidota</taxon>
        <taxon>Saprospiria</taxon>
        <taxon>Saprospirales</taxon>
        <taxon>Lewinellaceae</taxon>
        <taxon>Neolewinella</taxon>
    </lineage>
</organism>
<dbReference type="SUPFAM" id="SSF82171">
    <property type="entry name" value="DPP6 N-terminal domain-like"/>
    <property type="match status" value="1"/>
</dbReference>
<dbReference type="Proteomes" id="UP000308528">
    <property type="component" value="Unassembled WGS sequence"/>
</dbReference>
<evidence type="ECO:0000259" key="7">
    <source>
        <dbReference type="PROSITE" id="PS51123"/>
    </source>
</evidence>
<dbReference type="InterPro" id="IPR050330">
    <property type="entry name" value="Bact_OuterMem_StrucFunc"/>
</dbReference>
<name>A0A4S4NUM2_9BACT</name>
<dbReference type="Pfam" id="PF00691">
    <property type="entry name" value="OmpA"/>
    <property type="match status" value="1"/>
</dbReference>
<dbReference type="InterPro" id="IPR011042">
    <property type="entry name" value="6-blade_b-propeller_TolB-like"/>
</dbReference>
<comment type="caution">
    <text evidence="8">The sequence shown here is derived from an EMBL/GenBank/DDBJ whole genome shotgun (WGS) entry which is preliminary data.</text>
</comment>
<keyword evidence="4" id="KW-0802">TPR repeat</keyword>
<feature type="chain" id="PRO_5020394680" description="OmpA-like domain-containing protein" evidence="6">
    <location>
        <begin position="22"/>
        <end position="655"/>
    </location>
</feature>
<proteinExistence type="predicted"/>
<keyword evidence="6" id="KW-0732">Signal</keyword>
<evidence type="ECO:0000256" key="5">
    <source>
        <dbReference type="PROSITE-ProRule" id="PRU00473"/>
    </source>
</evidence>
<dbReference type="PRINTS" id="PR01021">
    <property type="entry name" value="OMPADOMAIN"/>
</dbReference>
<feature type="repeat" description="TPR" evidence="4">
    <location>
        <begin position="99"/>
        <end position="132"/>
    </location>
</feature>
<keyword evidence="9" id="KW-1185">Reference proteome</keyword>
<keyword evidence="2 5" id="KW-0472">Membrane</keyword>
<dbReference type="InterPro" id="IPR011990">
    <property type="entry name" value="TPR-like_helical_dom_sf"/>
</dbReference>
<dbReference type="InterPro" id="IPR011659">
    <property type="entry name" value="WD40"/>
</dbReference>
<protein>
    <recommendedName>
        <fullName evidence="7">OmpA-like domain-containing protein</fullName>
    </recommendedName>
</protein>